<dbReference type="PRINTS" id="PR00368">
    <property type="entry name" value="FADPNR"/>
</dbReference>
<proteinExistence type="predicted"/>
<dbReference type="Gene3D" id="3.50.50.60">
    <property type="entry name" value="FAD/NAD(P)-binding domain"/>
    <property type="match status" value="2"/>
</dbReference>
<dbReference type="SUPFAM" id="SSF51905">
    <property type="entry name" value="FAD/NAD(P)-binding domain"/>
    <property type="match status" value="1"/>
</dbReference>
<gene>
    <name evidence="2" type="ORF">MQP27_05125</name>
</gene>
<sequence>MSPEQEELVTVVGAGPYGLAAAAHLKSRKVPLRVFGEPMDGWRSHMPEGMYLKSSPFSSSISAPEPGWGLADFCVSEGRPPRGERAPVPIAEFIRYGLWFQQHCVPELERVAVRRIEKAPGGGFRVVLDSGEEFGSRAVVVATGIVEFAHVPPVLARLREGGLVSHTADHVDLSRFEGQDVVVVGAGQSALESAALLHEAGALPTVVARAGSVVFGSPPPVDRPVERSLRERLMYPNSLLGDGWPLVACSRGPALYRHLPGPVRAHFLRTVLGPYGAWWLRDRVDGRFSVRRGCRIRSAVPEAGGGVRLQLEGPAGDALTLRADHVIAGTGYRVDLDRLELLSPGLRREVARTAGAPRLSADFEASVPGLYFTGLAAAPTFGPLLRFVSGAGFAARRISAAVSERGGGAGVLTRVAGGAAAW</sequence>
<protein>
    <submittedName>
        <fullName evidence="2">NAD(P)-binding domain-containing protein</fullName>
    </submittedName>
</protein>
<dbReference type="EMBL" id="JALDAY010000002">
    <property type="protein sequence ID" value="MCI3270496.1"/>
    <property type="molecule type" value="Genomic_DNA"/>
</dbReference>
<accession>A0ABS9Y3G1</accession>
<evidence type="ECO:0000256" key="1">
    <source>
        <dbReference type="ARBA" id="ARBA00023002"/>
    </source>
</evidence>
<keyword evidence="3" id="KW-1185">Reference proteome</keyword>
<reference evidence="2" key="1">
    <citation type="submission" date="2022-03" db="EMBL/GenBank/DDBJ databases">
        <title>Streptomyces 7R015 and 7R016 isolated from Barleria lupulina in Thailand.</title>
        <authorList>
            <person name="Kanchanasin P."/>
            <person name="Phongsopitanun W."/>
            <person name="Tanasupawat S."/>
        </authorList>
    </citation>
    <scope>NUCLEOTIDE SEQUENCE</scope>
    <source>
        <strain evidence="2">7R015</strain>
    </source>
</reference>
<evidence type="ECO:0000313" key="3">
    <source>
        <dbReference type="Proteomes" id="UP001165269"/>
    </source>
</evidence>
<evidence type="ECO:0000313" key="2">
    <source>
        <dbReference type="EMBL" id="MCI3270496.1"/>
    </source>
</evidence>
<dbReference type="PANTHER" id="PTHR43539:SF78">
    <property type="entry name" value="FLAVIN-CONTAINING MONOOXYGENASE"/>
    <property type="match status" value="1"/>
</dbReference>
<dbReference type="PRINTS" id="PR00469">
    <property type="entry name" value="PNDRDTASEII"/>
</dbReference>
<dbReference type="InterPro" id="IPR050982">
    <property type="entry name" value="Auxin_biosynth/cation_transpt"/>
</dbReference>
<name>A0ABS9Y3G1_9ACTN</name>
<comment type="caution">
    <text evidence="2">The sequence shown here is derived from an EMBL/GenBank/DDBJ whole genome shotgun (WGS) entry which is preliminary data.</text>
</comment>
<dbReference type="Pfam" id="PF13738">
    <property type="entry name" value="Pyr_redox_3"/>
    <property type="match status" value="1"/>
</dbReference>
<organism evidence="2 3">
    <name type="scientific">Streptomyces cylindrosporus</name>
    <dbReference type="NCBI Taxonomy" id="2927583"/>
    <lineage>
        <taxon>Bacteria</taxon>
        <taxon>Bacillati</taxon>
        <taxon>Actinomycetota</taxon>
        <taxon>Actinomycetes</taxon>
        <taxon>Kitasatosporales</taxon>
        <taxon>Streptomycetaceae</taxon>
        <taxon>Streptomyces</taxon>
    </lineage>
</organism>
<keyword evidence="1" id="KW-0560">Oxidoreductase</keyword>
<dbReference type="RefSeq" id="WP_242761618.1">
    <property type="nucleotide sequence ID" value="NZ_JALDAY010000002.1"/>
</dbReference>
<dbReference type="InterPro" id="IPR036188">
    <property type="entry name" value="FAD/NAD-bd_sf"/>
</dbReference>
<dbReference type="Proteomes" id="UP001165269">
    <property type="component" value="Unassembled WGS sequence"/>
</dbReference>
<dbReference type="PANTHER" id="PTHR43539">
    <property type="entry name" value="FLAVIN-BINDING MONOOXYGENASE-LIKE PROTEIN (AFU_ORTHOLOGUE AFUA_4G09220)"/>
    <property type="match status" value="1"/>
</dbReference>